<organism evidence="1 2">
    <name type="scientific">Papaver atlanticum</name>
    <dbReference type="NCBI Taxonomy" id="357466"/>
    <lineage>
        <taxon>Eukaryota</taxon>
        <taxon>Viridiplantae</taxon>
        <taxon>Streptophyta</taxon>
        <taxon>Embryophyta</taxon>
        <taxon>Tracheophyta</taxon>
        <taxon>Spermatophyta</taxon>
        <taxon>Magnoliopsida</taxon>
        <taxon>Ranunculales</taxon>
        <taxon>Papaveraceae</taxon>
        <taxon>Papaveroideae</taxon>
        <taxon>Papaver</taxon>
    </lineage>
</organism>
<name>A0AAD4SEQ4_9MAGN</name>
<sequence>MVGTIQFGALAACTVLFVPMGLALSPNKMMFLNGALFISLATGMEMLRMIQINGTTIISLSVTYNKRCLTNFLNHQFLAKYVVVFNHDCGGLF</sequence>
<keyword evidence="2" id="KW-1185">Reference proteome</keyword>
<protein>
    <submittedName>
        <fullName evidence="1">Uncharacterized protein</fullName>
    </submittedName>
</protein>
<evidence type="ECO:0000313" key="2">
    <source>
        <dbReference type="Proteomes" id="UP001202328"/>
    </source>
</evidence>
<dbReference type="AlphaFoldDB" id="A0AAD4SEQ4"/>
<gene>
    <name evidence="1" type="ORF">MKW98_032342</name>
</gene>
<dbReference type="Proteomes" id="UP001202328">
    <property type="component" value="Unassembled WGS sequence"/>
</dbReference>
<proteinExistence type="predicted"/>
<comment type="caution">
    <text evidence="1">The sequence shown here is derived from an EMBL/GenBank/DDBJ whole genome shotgun (WGS) entry which is preliminary data.</text>
</comment>
<accession>A0AAD4SEQ4</accession>
<dbReference type="EMBL" id="JAJJMB010011222">
    <property type="protein sequence ID" value="KAI3903688.1"/>
    <property type="molecule type" value="Genomic_DNA"/>
</dbReference>
<reference evidence="1" key="1">
    <citation type="submission" date="2022-04" db="EMBL/GenBank/DDBJ databases">
        <title>A functionally conserved STORR gene fusion in Papaver species that diverged 16.8 million years ago.</title>
        <authorList>
            <person name="Catania T."/>
        </authorList>
    </citation>
    <scope>NUCLEOTIDE SEQUENCE</scope>
    <source>
        <strain evidence="1">S-188037</strain>
    </source>
</reference>
<evidence type="ECO:0000313" key="1">
    <source>
        <dbReference type="EMBL" id="KAI3903688.1"/>
    </source>
</evidence>